<evidence type="ECO:0000313" key="4">
    <source>
        <dbReference type="Proteomes" id="UP000199347"/>
    </source>
</evidence>
<organism evidence="3 4">
    <name type="scientific">Afifella marina DSM 2698</name>
    <dbReference type="NCBI Taxonomy" id="1120955"/>
    <lineage>
        <taxon>Bacteria</taxon>
        <taxon>Pseudomonadati</taxon>
        <taxon>Pseudomonadota</taxon>
        <taxon>Alphaproteobacteria</taxon>
        <taxon>Hyphomicrobiales</taxon>
        <taxon>Afifellaceae</taxon>
        <taxon>Afifella</taxon>
    </lineage>
</organism>
<name>A0A1G5MV96_AFIMA</name>
<feature type="region of interest" description="Disordered" evidence="1">
    <location>
        <begin position="182"/>
        <end position="480"/>
    </location>
</feature>
<evidence type="ECO:0000256" key="1">
    <source>
        <dbReference type="SAM" id="MobiDB-lite"/>
    </source>
</evidence>
<sequence>MMCVMRLRIVVALSLLIVAVPNAVFAQTGSDRLRPARVLDLPSSTDQGGRASFFSRGLRLFGREEVPPTPAPNLDTEVEPETSDQPTKARRRTPASAPRLPRARPMVSEADKGDVAQNAGATADVDAENVQELPGVAVSSEPTEEPLAASLSDARGEGALDEAMQAETGQGDNVAANDVAEQNAASADVEPAGDEESVTQSEEPTPIVPKDAMDGEMLAAPRADGDGSAPTEAGVAEGSGAGEDGAPASVLGSAGSTADPFSQRPDDGSAEVAGGHEIAEGAHTEVGGRSARSADRHTSEQTYETSVGGEKSSVPQDGADENHGASVDPEEGTDHGGPHVVGDASTVQTGAQPNEVVPAVETSHAPATNEGAHTDIAPHDDAHADAHEADNGHKALQQAEVSDDERASEETHVEDGVKAEAGRSSEGIDDGQSSDHADDETESGADKHAADDAHAGSETEQGAGDDESVPAGGDGDGKAAEKVEPLPIATRPGLDAAALFRDLQSVQDRIAQGSTEALAEQRQVLDRIEVEFRKAAPETWQDPRNAVSLVGYVLSGGRPAVLRDILRSEPLPAIDEQLMRGALAYAEGRAQAAKEALAEVKARNFTSTGSQVAIAQAALVVSEDPMRAAALLDEARLLAPGTLAEEAALRREILVVAELQQVEKFALLSRQYLQRFRHSVYAGNFRQRFATALTRMKFVDNPEELPRLDDILSDMEPAARQELYLIIARAAVVQAKAPIARFAADRVLAMTDLGDTAKEQARLYRAAVSVVGVETFDGASAALKEIDRSHLEEADRDLLDVVLGIADSIRRAPQVTLADVAADLPADETAPDATPASAAASPQAAELKDEFSQTNPTITRAQQAVEAADELLGGAQ</sequence>
<dbReference type="STRING" id="1120955.SAMN03080610_01078"/>
<keyword evidence="4" id="KW-1185">Reference proteome</keyword>
<feature type="compositionally biased region" description="Basic and acidic residues" evidence="1">
    <location>
        <begin position="404"/>
        <end position="423"/>
    </location>
</feature>
<feature type="compositionally biased region" description="Basic and acidic residues" evidence="1">
    <location>
        <begin position="372"/>
        <end position="393"/>
    </location>
</feature>
<feature type="chain" id="PRO_5011689070" description="Chemotaxis protein MotC" evidence="2">
    <location>
        <begin position="27"/>
        <end position="876"/>
    </location>
</feature>
<dbReference type="EMBL" id="FMVW01000002">
    <property type="protein sequence ID" value="SCZ29043.1"/>
    <property type="molecule type" value="Genomic_DNA"/>
</dbReference>
<feature type="compositionally biased region" description="Low complexity" evidence="1">
    <location>
        <begin position="831"/>
        <end position="845"/>
    </location>
</feature>
<feature type="signal peptide" evidence="2">
    <location>
        <begin position="1"/>
        <end position="26"/>
    </location>
</feature>
<accession>A0A1G5MV96</accession>
<feature type="compositionally biased region" description="Basic and acidic residues" evidence="1">
    <location>
        <begin position="444"/>
        <end position="457"/>
    </location>
</feature>
<evidence type="ECO:0008006" key="5">
    <source>
        <dbReference type="Google" id="ProtNLM"/>
    </source>
</evidence>
<protein>
    <recommendedName>
        <fullName evidence="5">Chemotaxis protein MotC</fullName>
    </recommendedName>
</protein>
<dbReference type="Proteomes" id="UP000199347">
    <property type="component" value="Unassembled WGS sequence"/>
</dbReference>
<feature type="region of interest" description="Disordered" evidence="1">
    <location>
        <begin position="827"/>
        <end position="857"/>
    </location>
</feature>
<proteinExistence type="predicted"/>
<keyword evidence="2" id="KW-0732">Signal</keyword>
<feature type="compositionally biased region" description="Low complexity" evidence="1">
    <location>
        <begin position="94"/>
        <end position="105"/>
    </location>
</feature>
<evidence type="ECO:0000256" key="2">
    <source>
        <dbReference type="SAM" id="SignalP"/>
    </source>
</evidence>
<feature type="region of interest" description="Disordered" evidence="1">
    <location>
        <begin position="61"/>
        <end position="129"/>
    </location>
</feature>
<reference evidence="3 4" key="1">
    <citation type="submission" date="2016-10" db="EMBL/GenBank/DDBJ databases">
        <authorList>
            <person name="de Groot N.N."/>
        </authorList>
    </citation>
    <scope>NUCLEOTIDE SEQUENCE [LARGE SCALE GENOMIC DNA]</scope>
    <source>
        <strain evidence="3 4">DSM 2698</strain>
    </source>
</reference>
<gene>
    <name evidence="3" type="ORF">SAMN03080610_01078</name>
</gene>
<evidence type="ECO:0000313" key="3">
    <source>
        <dbReference type="EMBL" id="SCZ29043.1"/>
    </source>
</evidence>
<dbReference type="AlphaFoldDB" id="A0A1G5MV96"/>